<dbReference type="EMBL" id="BFEA01000898">
    <property type="protein sequence ID" value="GBG91353.1"/>
    <property type="molecule type" value="Genomic_DNA"/>
</dbReference>
<dbReference type="Gramene" id="GBG91353">
    <property type="protein sequence ID" value="GBG91353"/>
    <property type="gene ID" value="CBR_g52240"/>
</dbReference>
<feature type="region of interest" description="Disordered" evidence="1">
    <location>
        <begin position="1"/>
        <end position="320"/>
    </location>
</feature>
<name>A0A388MA38_CHABU</name>
<organism evidence="2 3">
    <name type="scientific">Chara braunii</name>
    <name type="common">Braun's stonewort</name>
    <dbReference type="NCBI Taxonomy" id="69332"/>
    <lineage>
        <taxon>Eukaryota</taxon>
        <taxon>Viridiplantae</taxon>
        <taxon>Streptophyta</taxon>
        <taxon>Charophyceae</taxon>
        <taxon>Charales</taxon>
        <taxon>Characeae</taxon>
        <taxon>Chara</taxon>
    </lineage>
</organism>
<feature type="compositionally biased region" description="Low complexity" evidence="1">
    <location>
        <begin position="629"/>
        <end position="642"/>
    </location>
</feature>
<dbReference type="OrthoDB" id="1620396at2759"/>
<dbReference type="AlphaFoldDB" id="A0A388MA38"/>
<accession>A0A388MA38</accession>
<feature type="compositionally biased region" description="Low complexity" evidence="1">
    <location>
        <begin position="101"/>
        <end position="113"/>
    </location>
</feature>
<feature type="compositionally biased region" description="Basic and acidic residues" evidence="1">
    <location>
        <begin position="643"/>
        <end position="662"/>
    </location>
</feature>
<evidence type="ECO:0000313" key="2">
    <source>
        <dbReference type="EMBL" id="GBG91353.1"/>
    </source>
</evidence>
<feature type="compositionally biased region" description="Low complexity" evidence="1">
    <location>
        <begin position="196"/>
        <end position="205"/>
    </location>
</feature>
<comment type="caution">
    <text evidence="2">The sequence shown here is derived from an EMBL/GenBank/DDBJ whole genome shotgun (WGS) entry which is preliminary data.</text>
</comment>
<feature type="compositionally biased region" description="Polar residues" evidence="1">
    <location>
        <begin position="570"/>
        <end position="585"/>
    </location>
</feature>
<feature type="compositionally biased region" description="Polar residues" evidence="1">
    <location>
        <begin position="269"/>
        <end position="301"/>
    </location>
</feature>
<dbReference type="STRING" id="69332.A0A388MA38"/>
<feature type="compositionally biased region" description="Low complexity" evidence="1">
    <location>
        <begin position="249"/>
        <end position="268"/>
    </location>
</feature>
<dbReference type="Pfam" id="PF09713">
    <property type="entry name" value="A_thal_3526"/>
    <property type="match status" value="1"/>
</dbReference>
<dbReference type="NCBIfam" id="TIGR01589">
    <property type="entry name" value="A_thal_3526"/>
    <property type="match status" value="1"/>
</dbReference>
<dbReference type="PANTHER" id="PTHR31871:SF1">
    <property type="entry name" value="HISTIDINE-TRNA LIGASE"/>
    <property type="match status" value="1"/>
</dbReference>
<gene>
    <name evidence="2" type="ORF">CBR_g52240</name>
</gene>
<dbReference type="PANTHER" id="PTHR31871">
    <property type="entry name" value="OS02G0137100 PROTEIN"/>
    <property type="match status" value="1"/>
</dbReference>
<feature type="compositionally biased region" description="Low complexity" evidence="1">
    <location>
        <begin position="39"/>
        <end position="49"/>
    </location>
</feature>
<sequence length="662" mass="69639">MAAPMHQSHIPLAPTQLPEATRHLPRESPKSKHAKSKVRASAVAVVPVKQEPQQTVIPRAPPMSRACQPQEDTDQTHSSKATLLRYDAKPKPQLPPKPRQPHQQQQQQQQQQQGYTPDLALSESQKEARAGVQPHLYPHVQLKSGAPPALKQELQQEPKKRPQGGPHLPVGSSTPWQPRMQVRGHPASSSTVHCHSPSQAQQQPAQPLPVTGSNPGVHSTASRPGSQPGSQPAESQPAGSQPAGSQATGSPSRSQPGSQSGPQYGLQPASQPGSQAGAQTAQVGSQPASGQIPSANNSTPGNAAAAAAAAETPPERGGQKISCDDIQLVQNLIERCLQLYLNQREVITSLQYHAKIGPDFTSLVWQKLEEQNPEFFKAYYVRLKLKEQIHTFNNLLACQVHKMDQMQLSYKQAMPQGNALAPATGIPTNGVRAHGPIAPIGYPANPMQTGIGTPHRLLPMAPATGQPVVNGTPVPGAYVGPAQASPAANPMMDIMIGLTPPMGAAATGIPAVSSDVTLGSMGPTPAPPMSMPTVQGFPFGNIGPAPGSDMVGIGLGTALPLEHAYEASLTASDTSTPSAMNSLSLTMPEAESQKESLSSLGALPRNFSLSDLAGELNNNMGLDGGLLASLSDSSPLLSPNSDDFLRSPDKDDLDDDHLLDFD</sequence>
<dbReference type="Proteomes" id="UP000265515">
    <property type="component" value="Unassembled WGS sequence"/>
</dbReference>
<feature type="compositionally biased region" description="Basic and acidic residues" evidence="1">
    <location>
        <begin position="20"/>
        <end position="30"/>
    </location>
</feature>
<feature type="region of interest" description="Disordered" evidence="1">
    <location>
        <begin position="629"/>
        <end position="662"/>
    </location>
</feature>
<evidence type="ECO:0000313" key="3">
    <source>
        <dbReference type="Proteomes" id="UP000265515"/>
    </source>
</evidence>
<feature type="compositionally biased region" description="Polar residues" evidence="1">
    <location>
        <begin position="211"/>
        <end position="248"/>
    </location>
</feature>
<protein>
    <submittedName>
        <fullName evidence="2">Uncharacterized protein</fullName>
    </submittedName>
</protein>
<feature type="region of interest" description="Disordered" evidence="1">
    <location>
        <begin position="570"/>
        <end position="598"/>
    </location>
</feature>
<keyword evidence="3" id="KW-1185">Reference proteome</keyword>
<reference evidence="2 3" key="1">
    <citation type="journal article" date="2018" name="Cell">
        <title>The Chara Genome: Secondary Complexity and Implications for Plant Terrestrialization.</title>
        <authorList>
            <person name="Nishiyama T."/>
            <person name="Sakayama H."/>
            <person name="Vries J.D."/>
            <person name="Buschmann H."/>
            <person name="Saint-Marcoux D."/>
            <person name="Ullrich K.K."/>
            <person name="Haas F.B."/>
            <person name="Vanderstraeten L."/>
            <person name="Becker D."/>
            <person name="Lang D."/>
            <person name="Vosolsobe S."/>
            <person name="Rombauts S."/>
            <person name="Wilhelmsson P.K.I."/>
            <person name="Janitza P."/>
            <person name="Kern R."/>
            <person name="Heyl A."/>
            <person name="Rumpler F."/>
            <person name="Villalobos L.I.A.C."/>
            <person name="Clay J.M."/>
            <person name="Skokan R."/>
            <person name="Toyoda A."/>
            <person name="Suzuki Y."/>
            <person name="Kagoshima H."/>
            <person name="Schijlen E."/>
            <person name="Tajeshwar N."/>
            <person name="Catarino B."/>
            <person name="Hetherington A.J."/>
            <person name="Saltykova A."/>
            <person name="Bonnot C."/>
            <person name="Breuninger H."/>
            <person name="Symeonidi A."/>
            <person name="Radhakrishnan G.V."/>
            <person name="Van Nieuwerburgh F."/>
            <person name="Deforce D."/>
            <person name="Chang C."/>
            <person name="Karol K.G."/>
            <person name="Hedrich R."/>
            <person name="Ulvskov P."/>
            <person name="Glockner G."/>
            <person name="Delwiche C.F."/>
            <person name="Petrasek J."/>
            <person name="Van de Peer Y."/>
            <person name="Friml J."/>
            <person name="Beilby M."/>
            <person name="Dolan L."/>
            <person name="Kohara Y."/>
            <person name="Sugano S."/>
            <person name="Fujiyama A."/>
            <person name="Delaux P.-M."/>
            <person name="Quint M."/>
            <person name="TheiBen G."/>
            <person name="Hagemann M."/>
            <person name="Harholt J."/>
            <person name="Dunand C."/>
            <person name="Zachgo S."/>
            <person name="Langdale J."/>
            <person name="Maumus F."/>
            <person name="Straeten D.V.D."/>
            <person name="Gould S.B."/>
            <person name="Rensing S.A."/>
        </authorList>
    </citation>
    <scope>NUCLEOTIDE SEQUENCE [LARGE SCALE GENOMIC DNA]</scope>
    <source>
        <strain evidence="2 3">S276</strain>
    </source>
</reference>
<proteinExistence type="predicted"/>
<dbReference type="InterPro" id="IPR006476">
    <property type="entry name" value="CHP01589_pln"/>
</dbReference>
<evidence type="ECO:0000256" key="1">
    <source>
        <dbReference type="SAM" id="MobiDB-lite"/>
    </source>
</evidence>